<dbReference type="GO" id="GO:0000160">
    <property type="term" value="P:phosphorelay signal transduction system"/>
    <property type="evidence" value="ECO:0007669"/>
    <property type="project" value="InterPro"/>
</dbReference>
<evidence type="ECO:0000256" key="2">
    <source>
        <dbReference type="ARBA" id="ARBA00023125"/>
    </source>
</evidence>
<dbReference type="GO" id="GO:0006355">
    <property type="term" value="P:regulation of DNA-templated transcription"/>
    <property type="evidence" value="ECO:0007669"/>
    <property type="project" value="InterPro"/>
</dbReference>
<gene>
    <name evidence="7" type="ORF">GH975_05290</name>
</gene>
<feature type="domain" description="Response regulatory" evidence="6">
    <location>
        <begin position="7"/>
        <end position="121"/>
    </location>
</feature>
<sequence length="205" mass="22798">MPEATPIVYVVDDDPDVAPAIAAALAPLNLNVRSYLSGESFLAEYDGTALGVVLLDMRMPTMSGLDVQDALRSRGFVQPVIFTTAFEDVESAVQAMRHGAMDYLLKPIEDEELRTRIKSAIEEAATTVKESLESAEARRRFERLTPREIEVLALMVEGKANKIMSIDLGVSQRTVEIHRARVMEKMEARSLADLFRLSLYLDLPN</sequence>
<dbReference type="Pfam" id="PF00072">
    <property type="entry name" value="Response_reg"/>
    <property type="match status" value="1"/>
</dbReference>
<keyword evidence="3" id="KW-0804">Transcription</keyword>
<proteinExistence type="predicted"/>
<dbReference type="InterPro" id="IPR011006">
    <property type="entry name" value="CheY-like_superfamily"/>
</dbReference>
<dbReference type="RefSeq" id="WP_153713526.1">
    <property type="nucleotide sequence ID" value="NZ_CP045871.1"/>
</dbReference>
<evidence type="ECO:0000259" key="5">
    <source>
        <dbReference type="PROSITE" id="PS50043"/>
    </source>
</evidence>
<dbReference type="AlphaFoldDB" id="A0A5Q2QCJ4"/>
<dbReference type="SUPFAM" id="SSF46894">
    <property type="entry name" value="C-terminal effector domain of the bipartite response regulators"/>
    <property type="match status" value="1"/>
</dbReference>
<dbReference type="PROSITE" id="PS50043">
    <property type="entry name" value="HTH_LUXR_2"/>
    <property type="match status" value="1"/>
</dbReference>
<dbReference type="Gene3D" id="3.40.50.2300">
    <property type="match status" value="1"/>
</dbReference>
<dbReference type="Pfam" id="PF00196">
    <property type="entry name" value="GerE"/>
    <property type="match status" value="1"/>
</dbReference>
<dbReference type="SMART" id="SM00448">
    <property type="entry name" value="REC"/>
    <property type="match status" value="1"/>
</dbReference>
<dbReference type="OrthoDB" id="9802186at2"/>
<evidence type="ECO:0000259" key="6">
    <source>
        <dbReference type="PROSITE" id="PS50110"/>
    </source>
</evidence>
<evidence type="ECO:0000313" key="7">
    <source>
        <dbReference type="EMBL" id="QGG80022.1"/>
    </source>
</evidence>
<protein>
    <submittedName>
        <fullName evidence="7">Response regulator</fullName>
    </submittedName>
</protein>
<dbReference type="SMART" id="SM00421">
    <property type="entry name" value="HTH_LUXR"/>
    <property type="match status" value="1"/>
</dbReference>
<keyword evidence="2" id="KW-0238">DNA-binding</keyword>
<evidence type="ECO:0000256" key="4">
    <source>
        <dbReference type="PROSITE-ProRule" id="PRU00169"/>
    </source>
</evidence>
<dbReference type="InterPro" id="IPR036388">
    <property type="entry name" value="WH-like_DNA-bd_sf"/>
</dbReference>
<dbReference type="InterPro" id="IPR000792">
    <property type="entry name" value="Tscrpt_reg_LuxR_C"/>
</dbReference>
<name>A0A5Q2QCJ4_9GAMM</name>
<evidence type="ECO:0000256" key="3">
    <source>
        <dbReference type="ARBA" id="ARBA00023163"/>
    </source>
</evidence>
<dbReference type="Proteomes" id="UP000388235">
    <property type="component" value="Chromosome"/>
</dbReference>
<dbReference type="InterPro" id="IPR001789">
    <property type="entry name" value="Sig_transdc_resp-reg_receiver"/>
</dbReference>
<evidence type="ECO:0000313" key="8">
    <source>
        <dbReference type="Proteomes" id="UP000388235"/>
    </source>
</evidence>
<dbReference type="PROSITE" id="PS50110">
    <property type="entry name" value="RESPONSE_REGULATORY"/>
    <property type="match status" value="1"/>
</dbReference>
<keyword evidence="1" id="KW-0805">Transcription regulation</keyword>
<keyword evidence="4" id="KW-0597">Phosphoprotein</keyword>
<keyword evidence="8" id="KW-1185">Reference proteome</keyword>
<dbReference type="KEGG" id="llp:GH975_05290"/>
<dbReference type="EMBL" id="CP045871">
    <property type="protein sequence ID" value="QGG80022.1"/>
    <property type="molecule type" value="Genomic_DNA"/>
</dbReference>
<feature type="modified residue" description="4-aspartylphosphate" evidence="4">
    <location>
        <position position="56"/>
    </location>
</feature>
<dbReference type="CDD" id="cd06170">
    <property type="entry name" value="LuxR_C_like"/>
    <property type="match status" value="1"/>
</dbReference>
<dbReference type="GO" id="GO:0003677">
    <property type="term" value="F:DNA binding"/>
    <property type="evidence" value="ECO:0007669"/>
    <property type="project" value="UniProtKB-KW"/>
</dbReference>
<dbReference type="PANTHER" id="PTHR44688">
    <property type="entry name" value="DNA-BINDING TRANSCRIPTIONAL ACTIVATOR DEVR_DOSR"/>
    <property type="match status" value="1"/>
</dbReference>
<evidence type="ECO:0000256" key="1">
    <source>
        <dbReference type="ARBA" id="ARBA00023015"/>
    </source>
</evidence>
<dbReference type="PANTHER" id="PTHR44688:SF16">
    <property type="entry name" value="DNA-BINDING TRANSCRIPTIONAL ACTIVATOR DEVR_DOSR"/>
    <property type="match status" value="1"/>
</dbReference>
<feature type="domain" description="HTH luxR-type" evidence="5">
    <location>
        <begin position="137"/>
        <end position="202"/>
    </location>
</feature>
<dbReference type="PRINTS" id="PR00038">
    <property type="entry name" value="HTHLUXR"/>
</dbReference>
<organism evidence="7 8">
    <name type="scientific">Litorivicinus lipolyticus</name>
    <dbReference type="NCBI Taxonomy" id="418701"/>
    <lineage>
        <taxon>Bacteria</taxon>
        <taxon>Pseudomonadati</taxon>
        <taxon>Pseudomonadota</taxon>
        <taxon>Gammaproteobacteria</taxon>
        <taxon>Oceanospirillales</taxon>
        <taxon>Litorivicinaceae</taxon>
        <taxon>Litorivicinus</taxon>
    </lineage>
</organism>
<dbReference type="SUPFAM" id="SSF52172">
    <property type="entry name" value="CheY-like"/>
    <property type="match status" value="1"/>
</dbReference>
<dbReference type="InterPro" id="IPR016032">
    <property type="entry name" value="Sig_transdc_resp-reg_C-effctor"/>
</dbReference>
<dbReference type="Gene3D" id="1.10.10.10">
    <property type="entry name" value="Winged helix-like DNA-binding domain superfamily/Winged helix DNA-binding domain"/>
    <property type="match status" value="1"/>
</dbReference>
<reference evidence="7 8" key="1">
    <citation type="submission" date="2019-11" db="EMBL/GenBank/DDBJ databases">
        <authorList>
            <person name="Khan S.A."/>
            <person name="Jeon C.O."/>
            <person name="Chun B.H."/>
        </authorList>
    </citation>
    <scope>NUCLEOTIDE SEQUENCE [LARGE SCALE GENOMIC DNA]</scope>
    <source>
        <strain evidence="7 8">IMCC 1097</strain>
    </source>
</reference>
<accession>A0A5Q2QCJ4</accession>